<dbReference type="InParanoid" id="A0A5K4FA76"/>
<keyword evidence="1" id="KW-1185">Reference proteome</keyword>
<protein>
    <submittedName>
        <fullName evidence="2">DDE-1 domain-containing protein</fullName>
    </submittedName>
</protein>
<reference evidence="1" key="1">
    <citation type="journal article" date="2012" name="PLoS Negl. Trop. Dis.">
        <title>A systematically improved high quality genome and transcriptome of the human blood fluke Schistosoma mansoni.</title>
        <authorList>
            <person name="Protasio A.V."/>
            <person name="Tsai I.J."/>
            <person name="Babbage A."/>
            <person name="Nichol S."/>
            <person name="Hunt M."/>
            <person name="Aslett M.A."/>
            <person name="De Silva N."/>
            <person name="Velarde G.S."/>
            <person name="Anderson T.J."/>
            <person name="Clark R.C."/>
            <person name="Davidson C."/>
            <person name="Dillon G.P."/>
            <person name="Holroyd N.E."/>
            <person name="LoVerde P.T."/>
            <person name="Lloyd C."/>
            <person name="McQuillan J."/>
            <person name="Oliveira G."/>
            <person name="Otto T.D."/>
            <person name="Parker-Manuel S.J."/>
            <person name="Quail M.A."/>
            <person name="Wilson R.A."/>
            <person name="Zerlotini A."/>
            <person name="Dunne D.W."/>
            <person name="Berriman M."/>
        </authorList>
    </citation>
    <scope>NUCLEOTIDE SEQUENCE [LARGE SCALE GENOMIC DNA]</scope>
    <source>
        <strain evidence="1">Puerto Rican</strain>
    </source>
</reference>
<dbReference type="Proteomes" id="UP000008854">
    <property type="component" value="Unassembled WGS sequence"/>
</dbReference>
<reference evidence="2" key="2">
    <citation type="submission" date="2019-11" db="UniProtKB">
        <authorList>
            <consortium name="WormBaseParasite"/>
        </authorList>
    </citation>
    <scope>IDENTIFICATION</scope>
    <source>
        <strain evidence="2">Puerto Rican</strain>
    </source>
</reference>
<evidence type="ECO:0000313" key="1">
    <source>
        <dbReference type="Proteomes" id="UP000008854"/>
    </source>
</evidence>
<dbReference type="WBParaSite" id="Smp_342390.1">
    <property type="protein sequence ID" value="Smp_342390.1"/>
    <property type="gene ID" value="Smp_342390"/>
</dbReference>
<sequence>MSVENTDHLNNFFINVLSDHQQNIGKIQNFTLLSNFFYVTQLLQIHESLSQPPRSLSVNTLGYILNKWNSINKDTLPVDQNASSFLNKYYIHSFENELPSYDLVTRITQNSIKQVNEVPILVDDTILRFPSFIDKVVSLHYPSLSTVEQVNSSIESQTTQNSKRFRFDILYVQDEAKTRFTCTVIRNVFVEIHWNFYQSVIKWDDCWNKRRRDGRPIGPHNSQKCIACQNGLCRGVLFDVNKHVNNSNDNNKNKFSSNSKVTITTNFGNNNKVFIIPSFNEEDDEQTCLEESLSGSPSCKRRAVE</sequence>
<accession>A0A5K4FA76</accession>
<evidence type="ECO:0000313" key="2">
    <source>
        <dbReference type="WBParaSite" id="Smp_342390.1"/>
    </source>
</evidence>
<dbReference type="AlphaFoldDB" id="A0A5K4FA76"/>
<proteinExistence type="predicted"/>
<name>A0A5K4FA76_SCHMA</name>
<organism evidence="1 2">
    <name type="scientific">Schistosoma mansoni</name>
    <name type="common">Blood fluke</name>
    <dbReference type="NCBI Taxonomy" id="6183"/>
    <lineage>
        <taxon>Eukaryota</taxon>
        <taxon>Metazoa</taxon>
        <taxon>Spiralia</taxon>
        <taxon>Lophotrochozoa</taxon>
        <taxon>Platyhelminthes</taxon>
        <taxon>Trematoda</taxon>
        <taxon>Digenea</taxon>
        <taxon>Strigeidida</taxon>
        <taxon>Schistosomatoidea</taxon>
        <taxon>Schistosomatidae</taxon>
        <taxon>Schistosoma</taxon>
    </lineage>
</organism>